<keyword evidence="1" id="KW-0732">Signal</keyword>
<dbReference type="PANTHER" id="PTHR22803">
    <property type="entry name" value="MANNOSE, PHOSPHOLIPASE, LECTIN RECEPTOR RELATED"/>
    <property type="match status" value="1"/>
</dbReference>
<dbReference type="EMBL" id="JAUYZG010000004">
    <property type="protein sequence ID" value="KAK2909086.1"/>
    <property type="molecule type" value="Genomic_DNA"/>
</dbReference>
<dbReference type="Gene3D" id="3.10.100.10">
    <property type="entry name" value="Mannose-Binding Protein A, subunit A"/>
    <property type="match status" value="1"/>
</dbReference>
<dbReference type="AlphaFoldDB" id="A0AA88Q916"/>
<organism evidence="3 4">
    <name type="scientific">Cirrhinus molitorella</name>
    <name type="common">mud carp</name>
    <dbReference type="NCBI Taxonomy" id="172907"/>
    <lineage>
        <taxon>Eukaryota</taxon>
        <taxon>Metazoa</taxon>
        <taxon>Chordata</taxon>
        <taxon>Craniata</taxon>
        <taxon>Vertebrata</taxon>
        <taxon>Euteleostomi</taxon>
        <taxon>Actinopterygii</taxon>
        <taxon>Neopterygii</taxon>
        <taxon>Teleostei</taxon>
        <taxon>Ostariophysi</taxon>
        <taxon>Cypriniformes</taxon>
        <taxon>Cyprinidae</taxon>
        <taxon>Labeoninae</taxon>
        <taxon>Labeonini</taxon>
        <taxon>Cirrhinus</taxon>
    </lineage>
</organism>
<dbReference type="SMART" id="SM00034">
    <property type="entry name" value="CLECT"/>
    <property type="match status" value="1"/>
</dbReference>
<evidence type="ECO:0000259" key="2">
    <source>
        <dbReference type="PROSITE" id="PS50041"/>
    </source>
</evidence>
<dbReference type="InterPro" id="IPR016187">
    <property type="entry name" value="CTDL_fold"/>
</dbReference>
<reference evidence="3" key="1">
    <citation type="submission" date="2023-08" db="EMBL/GenBank/DDBJ databases">
        <title>Chromosome-level Genome Assembly of mud carp (Cirrhinus molitorella).</title>
        <authorList>
            <person name="Liu H."/>
        </authorList>
    </citation>
    <scope>NUCLEOTIDE SEQUENCE</scope>
    <source>
        <strain evidence="3">Prfri</strain>
        <tissue evidence="3">Muscle</tissue>
    </source>
</reference>
<dbReference type="InterPro" id="IPR050111">
    <property type="entry name" value="C-type_lectin/snaclec_domain"/>
</dbReference>
<dbReference type="CDD" id="cd00037">
    <property type="entry name" value="CLECT"/>
    <property type="match status" value="1"/>
</dbReference>
<dbReference type="SUPFAM" id="SSF56436">
    <property type="entry name" value="C-type lectin-like"/>
    <property type="match status" value="1"/>
</dbReference>
<dbReference type="Pfam" id="PF00059">
    <property type="entry name" value="Lectin_C"/>
    <property type="match status" value="1"/>
</dbReference>
<protein>
    <recommendedName>
        <fullName evidence="2">C-type lectin domain-containing protein</fullName>
    </recommendedName>
</protein>
<feature type="chain" id="PRO_5041681421" description="C-type lectin domain-containing protein" evidence="1">
    <location>
        <begin position="19"/>
        <end position="247"/>
    </location>
</feature>
<name>A0AA88Q916_9TELE</name>
<proteinExistence type="predicted"/>
<evidence type="ECO:0000313" key="3">
    <source>
        <dbReference type="EMBL" id="KAK2909086.1"/>
    </source>
</evidence>
<sequence length="247" mass="27882">MESFSFLLITLLFGSGSFLTIERDEAAGHRNLSSGCVLPKPCPMPGYRDWYRVGSDCVKYFGSPVSFAAAEFSCRSKAPGAHLVSVHDAKANGDLLCIVVKLNPGNIRIWIGGFELFQSHQFIWTDGSSWNYQMWIPGEPRRVSIYREDCVEMNWSHVGKWNDDACYVKKNYISPSGRLYVSHVSGHINAACLKGTLRILESIGLDRKFHKKLKWRKMSSKLIHIGRSQKRSVSCVMKNEKNNSSTP</sequence>
<dbReference type="InterPro" id="IPR016186">
    <property type="entry name" value="C-type_lectin-like/link_sf"/>
</dbReference>
<evidence type="ECO:0000313" key="4">
    <source>
        <dbReference type="Proteomes" id="UP001187343"/>
    </source>
</evidence>
<dbReference type="Proteomes" id="UP001187343">
    <property type="component" value="Unassembled WGS sequence"/>
</dbReference>
<dbReference type="InterPro" id="IPR001304">
    <property type="entry name" value="C-type_lectin-like"/>
</dbReference>
<feature type="signal peptide" evidence="1">
    <location>
        <begin position="1"/>
        <end position="18"/>
    </location>
</feature>
<gene>
    <name evidence="3" type="ORF">Q8A67_004923</name>
</gene>
<keyword evidence="4" id="KW-1185">Reference proteome</keyword>
<comment type="caution">
    <text evidence="3">The sequence shown here is derived from an EMBL/GenBank/DDBJ whole genome shotgun (WGS) entry which is preliminary data.</text>
</comment>
<feature type="domain" description="C-type lectin" evidence="2">
    <location>
        <begin position="53"/>
        <end position="175"/>
    </location>
</feature>
<accession>A0AA88Q916</accession>
<evidence type="ECO:0000256" key="1">
    <source>
        <dbReference type="SAM" id="SignalP"/>
    </source>
</evidence>
<dbReference type="PROSITE" id="PS50041">
    <property type="entry name" value="C_TYPE_LECTIN_2"/>
    <property type="match status" value="1"/>
</dbReference>